<evidence type="ECO:0000313" key="1">
    <source>
        <dbReference type="EMBL" id="SOY77756.1"/>
    </source>
</evidence>
<dbReference type="EMBL" id="OFSP01000078">
    <property type="protein sequence ID" value="SOY77756.1"/>
    <property type="molecule type" value="Genomic_DNA"/>
</dbReference>
<proteinExistence type="predicted"/>
<dbReference type="AlphaFoldDB" id="A0A375CQR6"/>
<evidence type="ECO:0000313" key="2">
    <source>
        <dbReference type="Proteomes" id="UP000256297"/>
    </source>
</evidence>
<dbReference type="Proteomes" id="UP000256297">
    <property type="component" value="Unassembled WGS sequence"/>
</dbReference>
<protein>
    <submittedName>
        <fullName evidence="1">Uncharacterized protein</fullName>
    </submittedName>
</protein>
<reference evidence="2" key="1">
    <citation type="submission" date="2018-01" db="EMBL/GenBank/DDBJ databases">
        <authorList>
            <person name="Gaut B.S."/>
            <person name="Morton B.R."/>
            <person name="Clegg M.T."/>
            <person name="Duvall M.R."/>
        </authorList>
    </citation>
    <scope>NUCLEOTIDE SEQUENCE [LARGE SCALE GENOMIC DNA]</scope>
</reference>
<comment type="caution">
    <text evidence="1">The sequence shown here is derived from an EMBL/GenBank/DDBJ whole genome shotgun (WGS) entry which is preliminary data.</text>
</comment>
<organism evidence="1 2">
    <name type="scientific">Cupriavidus taiwanensis</name>
    <dbReference type="NCBI Taxonomy" id="164546"/>
    <lineage>
        <taxon>Bacteria</taxon>
        <taxon>Pseudomonadati</taxon>
        <taxon>Pseudomonadota</taxon>
        <taxon>Betaproteobacteria</taxon>
        <taxon>Burkholderiales</taxon>
        <taxon>Burkholderiaceae</taxon>
        <taxon>Cupriavidus</taxon>
    </lineage>
</organism>
<sequence length="25" mass="2907">MFNPHWYGGAAPLDGQFLTPDLFRR</sequence>
<gene>
    <name evidence="1" type="ORF">CBM2589_U10258</name>
</gene>
<accession>A0A375CQR6</accession>
<name>A0A375CQR6_9BURK</name>